<keyword evidence="5 7" id="KW-0472">Membrane</keyword>
<dbReference type="Gene3D" id="2.170.130.10">
    <property type="entry name" value="TonB-dependent receptor, plug domain"/>
    <property type="match status" value="1"/>
</dbReference>
<evidence type="ECO:0000256" key="5">
    <source>
        <dbReference type="ARBA" id="ARBA00023136"/>
    </source>
</evidence>
<keyword evidence="3 7" id="KW-1134">Transmembrane beta strand</keyword>
<evidence type="ECO:0000256" key="2">
    <source>
        <dbReference type="ARBA" id="ARBA00022448"/>
    </source>
</evidence>
<reference evidence="9 10" key="1">
    <citation type="submission" date="2018-06" db="EMBL/GenBank/DDBJ databases">
        <authorList>
            <consortium name="Pathogen Informatics"/>
            <person name="Doyle S."/>
        </authorList>
    </citation>
    <scope>NUCLEOTIDE SEQUENCE [LARGE SCALE GENOMIC DNA]</scope>
    <source>
        <strain evidence="9 10">NCTC11343</strain>
    </source>
</reference>
<dbReference type="AlphaFoldDB" id="A0A2X2JL35"/>
<dbReference type="GO" id="GO:0009279">
    <property type="term" value="C:cell outer membrane"/>
    <property type="evidence" value="ECO:0007669"/>
    <property type="project" value="UniProtKB-SubCell"/>
</dbReference>
<dbReference type="InterPro" id="IPR012910">
    <property type="entry name" value="Plug_dom"/>
</dbReference>
<dbReference type="InterPro" id="IPR008969">
    <property type="entry name" value="CarboxyPept-like_regulatory"/>
</dbReference>
<protein>
    <submittedName>
        <fullName evidence="9">TonB-linked outer membrane protein, SusC/RagA family</fullName>
    </submittedName>
</protein>
<dbReference type="Pfam" id="PF07715">
    <property type="entry name" value="Plug"/>
    <property type="match status" value="1"/>
</dbReference>
<dbReference type="RefSeq" id="WP_112376316.1">
    <property type="nucleotide sequence ID" value="NZ_CP069793.1"/>
</dbReference>
<dbReference type="InterPro" id="IPR036942">
    <property type="entry name" value="Beta-barrel_TonB_sf"/>
</dbReference>
<evidence type="ECO:0000256" key="3">
    <source>
        <dbReference type="ARBA" id="ARBA00022452"/>
    </source>
</evidence>
<dbReference type="NCBIfam" id="TIGR04056">
    <property type="entry name" value="OMP_RagA_SusC"/>
    <property type="match status" value="1"/>
</dbReference>
<dbReference type="NCBIfam" id="TIGR04057">
    <property type="entry name" value="SusC_RagA_signa"/>
    <property type="match status" value="1"/>
</dbReference>
<dbReference type="SUPFAM" id="SSF49464">
    <property type="entry name" value="Carboxypeptidase regulatory domain-like"/>
    <property type="match status" value="1"/>
</dbReference>
<keyword evidence="2 7" id="KW-0813">Transport</keyword>
<evidence type="ECO:0000256" key="1">
    <source>
        <dbReference type="ARBA" id="ARBA00004571"/>
    </source>
</evidence>
<organism evidence="9 10">
    <name type="scientific">Sphingobacterium multivorum</name>
    <dbReference type="NCBI Taxonomy" id="28454"/>
    <lineage>
        <taxon>Bacteria</taxon>
        <taxon>Pseudomonadati</taxon>
        <taxon>Bacteroidota</taxon>
        <taxon>Sphingobacteriia</taxon>
        <taxon>Sphingobacteriales</taxon>
        <taxon>Sphingobacteriaceae</taxon>
        <taxon>Sphingobacterium</taxon>
    </lineage>
</organism>
<dbReference type="InterPro" id="IPR023997">
    <property type="entry name" value="TonB-dep_OMP_SusC/RagA_CS"/>
</dbReference>
<sequence>MKNIVIIIFVALAGMKGLIAQTTLLGKVFDTDTHRPLSHCTIKVDGEANVLVTDEGGLFSLKTDKPTVVLTISYTGYKKKEIQVDLPQKEMLLIPMGKEIMALEEVSVINTGYQNIPKERATGSFEHIDSALFNRRVGPDVLSRLEGVTGSLLVDKRNADQVKLQIRGVSTLYASDDPLIILDNFPYEGDINNINPNDIASVSVLKDAAAASIWGARAGNGVIVLTSKKGRYNQSVHLDLNTNLTIAQKPNLFNISIMSTPDYIEAQKFLFKNGFYDNELNDTDYHPPVGQLIELLEKQKNTPESDLAGISAIEQQIKALGKIDIRNDFEKYLYRSAINQQYALNLNGGNEKIKYVLSTGYDKTASELKGNSSERFTFRFNQSLKPIKNLEISTNILYTQNSTQSNSPGGYFGAYSIGNRQLYPYTRFADEAGNPLPIERNLRQSYIDSLQTTGLLDWSYRPLEELDLADNRNRGKDLRIGANGTYSFSSALKLDVRYQYGTYDVNGRNYHSAKTYFARDLINRFTDISSGKMIRNIPYGGILDENVSQLTENSIRSQLNFNKNWKNDHQVVAIAGIEAREIKTQSKTTRTYGYDDNLLTFVPVDYVTEFPSYNNLFGSNRIDGNQNFGSLLNRFISLYSNVSYTYKKRYTVTGSARKDASNLFGVETNRKGVPLWSAGVLWNIPDEPFYKIDGLSNLKLRLTYGFSGNLPASQSALVIMNYQPATASQVKLPYATITNPPNPNLRWEKVGMFNMGLDFGLKGNRLSGTIEYFNKNVRDMLGNKTMDASTGFSSMVTNSANMEGRGLDINLSSVNTTGAVKWSSNVLFSYVKNKLTRFLTKPSVYANSYVNSGDLISIEGKMPYMVVSYKWAGLDGNNGNPQGFYNGELSQDYYNLVYSSLLSDAVFHGSPLPLYFGAIRNDISWKNLSFSLNISYNFDYYFRRNSIDYSLLASYGKGHSDFAQRWQKPGDENLTNVPSFTYPLDNDRDNFYALSEATVERGDHIRLNDMQINYSINKRGLFKQIQIYAYLNNLNIILWKANKKGVDPNFVSGLKAPLSIAFGLKTSL</sequence>
<dbReference type="PROSITE" id="PS52016">
    <property type="entry name" value="TONB_DEPENDENT_REC_3"/>
    <property type="match status" value="1"/>
</dbReference>
<feature type="domain" description="TonB-dependent receptor plug" evidence="8">
    <location>
        <begin position="124"/>
        <end position="222"/>
    </location>
</feature>
<evidence type="ECO:0000256" key="6">
    <source>
        <dbReference type="ARBA" id="ARBA00023237"/>
    </source>
</evidence>
<evidence type="ECO:0000313" key="9">
    <source>
        <dbReference type="EMBL" id="SPZ94618.1"/>
    </source>
</evidence>
<dbReference type="InterPro" id="IPR023996">
    <property type="entry name" value="TonB-dep_OMP_SusC/RagA"/>
</dbReference>
<proteinExistence type="inferred from homology"/>
<comment type="similarity">
    <text evidence="7">Belongs to the TonB-dependent receptor family.</text>
</comment>
<dbReference type="GeneID" id="97180219"/>
<dbReference type="EMBL" id="UAUU01000011">
    <property type="protein sequence ID" value="SPZ94618.1"/>
    <property type="molecule type" value="Genomic_DNA"/>
</dbReference>
<gene>
    <name evidence="9" type="ORF">NCTC11343_05428</name>
</gene>
<dbReference type="Gene3D" id="2.60.40.1120">
    <property type="entry name" value="Carboxypeptidase-like, regulatory domain"/>
    <property type="match status" value="1"/>
</dbReference>
<dbReference type="Gene3D" id="2.40.170.20">
    <property type="entry name" value="TonB-dependent receptor, beta-barrel domain"/>
    <property type="match status" value="1"/>
</dbReference>
<evidence type="ECO:0000256" key="4">
    <source>
        <dbReference type="ARBA" id="ARBA00022692"/>
    </source>
</evidence>
<dbReference type="Pfam" id="PF13715">
    <property type="entry name" value="CarbopepD_reg_2"/>
    <property type="match status" value="1"/>
</dbReference>
<dbReference type="InterPro" id="IPR037066">
    <property type="entry name" value="Plug_dom_sf"/>
</dbReference>
<keyword evidence="6 7" id="KW-0998">Cell outer membrane</keyword>
<dbReference type="InterPro" id="IPR039426">
    <property type="entry name" value="TonB-dep_rcpt-like"/>
</dbReference>
<evidence type="ECO:0000313" key="10">
    <source>
        <dbReference type="Proteomes" id="UP000251241"/>
    </source>
</evidence>
<comment type="subcellular location">
    <subcellularLocation>
        <location evidence="1 7">Cell outer membrane</location>
        <topology evidence="1 7">Multi-pass membrane protein</topology>
    </subcellularLocation>
</comment>
<keyword evidence="4 7" id="KW-0812">Transmembrane</keyword>
<dbReference type="SUPFAM" id="SSF56935">
    <property type="entry name" value="Porins"/>
    <property type="match status" value="1"/>
</dbReference>
<accession>A0A2X2JL35</accession>
<name>A0A2X2JL35_SPHMU</name>
<evidence type="ECO:0000256" key="7">
    <source>
        <dbReference type="PROSITE-ProRule" id="PRU01360"/>
    </source>
</evidence>
<dbReference type="Proteomes" id="UP000251241">
    <property type="component" value="Unassembled WGS sequence"/>
</dbReference>
<evidence type="ECO:0000259" key="8">
    <source>
        <dbReference type="Pfam" id="PF07715"/>
    </source>
</evidence>